<proteinExistence type="predicted"/>
<organism evidence="4 5">
    <name type="scientific">Pinibacter aurantiacus</name>
    <dbReference type="NCBI Taxonomy" id="2851599"/>
    <lineage>
        <taxon>Bacteria</taxon>
        <taxon>Pseudomonadati</taxon>
        <taxon>Bacteroidota</taxon>
        <taxon>Chitinophagia</taxon>
        <taxon>Chitinophagales</taxon>
        <taxon>Chitinophagaceae</taxon>
        <taxon>Pinibacter</taxon>
    </lineage>
</organism>
<feature type="region of interest" description="Disordered" evidence="2">
    <location>
        <begin position="1455"/>
        <end position="1480"/>
    </location>
</feature>
<dbReference type="InterPro" id="IPR025295">
    <property type="entry name" value="eCIS_core_dom"/>
</dbReference>
<feature type="compositionally biased region" description="Basic and acidic residues" evidence="2">
    <location>
        <begin position="1455"/>
        <end position="1466"/>
    </location>
</feature>
<feature type="compositionally biased region" description="Basic and acidic residues" evidence="2">
    <location>
        <begin position="399"/>
        <end position="413"/>
    </location>
</feature>
<feature type="coiled-coil region" evidence="1">
    <location>
        <begin position="827"/>
        <end position="913"/>
    </location>
</feature>
<dbReference type="EMBL" id="JAHSPG010000018">
    <property type="protein sequence ID" value="MBV4360535.1"/>
    <property type="molecule type" value="Genomic_DNA"/>
</dbReference>
<evidence type="ECO:0000256" key="1">
    <source>
        <dbReference type="SAM" id="Coils"/>
    </source>
</evidence>
<gene>
    <name evidence="4" type="ORF">KTO63_25450</name>
</gene>
<comment type="caution">
    <text evidence="4">The sequence shown here is derived from an EMBL/GenBank/DDBJ whole genome shotgun (WGS) entry which is preliminary data.</text>
</comment>
<dbReference type="Pfam" id="PF13699">
    <property type="entry name" value="eCIS_core"/>
    <property type="match status" value="2"/>
</dbReference>
<reference evidence="4" key="1">
    <citation type="submission" date="2021-06" db="EMBL/GenBank/DDBJ databases">
        <authorList>
            <person name="Huq M.A."/>
        </authorList>
    </citation>
    <scope>NUCLEOTIDE SEQUENCE</scope>
    <source>
        <strain evidence="4">MAH-26</strain>
    </source>
</reference>
<dbReference type="RefSeq" id="WP_217795009.1">
    <property type="nucleotide sequence ID" value="NZ_JAHSPG010000018.1"/>
</dbReference>
<feature type="region of interest" description="Disordered" evidence="2">
    <location>
        <begin position="82"/>
        <end position="106"/>
    </location>
</feature>
<feature type="domain" description="eCIS core" evidence="3">
    <location>
        <begin position="178"/>
        <end position="253"/>
    </location>
</feature>
<feature type="domain" description="eCIS core" evidence="3">
    <location>
        <begin position="279"/>
        <end position="342"/>
    </location>
</feature>
<dbReference type="Proteomes" id="UP000812270">
    <property type="component" value="Unassembled WGS sequence"/>
</dbReference>
<sequence length="1513" mass="166514">MFSSAEKTTRNVTAVQQKEAGTTFFRKAGDDAFFGTKDASTFFGKPVQAKLNVSHPDDPQEKEADAVADKVMRSQDNVHVMASPFAGNNSDRNNDESLSRKEEKELHAKLETVSREEEKHIDSKRDVRNVASEANTIQTKPTSLYHASTIQRSGRDPPQSSIQFENQLAASKGTGSKMPDNTRMFMENRFGADFSNVSVHNNAGAEQMCTHVQAKAFAHGSDIYFNKQQYSPHSADGSLLLAHELTHTIQQGASPATNTISRRSFFDTNLSDINGGSMLPSEARDYFDDSYHVDVSDIRTHNDMEAMAICRSHNVAAFAQGKHIFLDPSKYSADSEEGASVLVKQVADSLKQRSMGQPDMMGMINAAIASAKKNAAAAKKSAAKKEEPTKTKDKKKGPAGKEKKGGKGKDAGGKKKGKRKPAQGDGPAFKLVKPKPGKSPAIPQEDAAFHKVVDKTKAAARNQKSHVPAEAKAADAQKAAVAVPNEADSKAKNRKTDTIDDAGKKDLPFDEAGFKADLLKKIEEATPNTLEDATEFKDHNKVGDVKNAMGEKVAHEKEQTTGPVAKATAKPLQVNEADNKHPVPLAPTLKGAMPAGVGAPEAAPKPKLLNEISLQQQSKSLDDEMKANNVTEEQLAKSNEPSFNAALAEKKGAQKDALQRPVQYKKDEAGMLKEAKDGAQADAVKSVVAMNTARGKNFESVVQHQQTGKKNDEERRTNVAKDIEEKYKIAEEKVNKSLTEADTEANKIFDEGAEAARQQFENYVDEKMTAYKRKRYSGFWGGLRWAKDKLFGMPDAVNAFYTQGRQMYLNKMDLVISKVASLVTAKLNEAKQAIKDGKKSIDDYVKKLPKDLADVGKEAAENIQDKFDNLEQSVNDKREQLIEGLSKKYVDNVKKLDDRIEEMKEANKGLVDKAIGFLKKVWQVIKDLTNLFTSILSRLASIIGTILSNPGGFFDNVGKAFKQGLDQFKNKFLDYLEKGLMEWLSINLGIAGIELPQKFDVMAIFTLVLQVLGISKQHLKERAVALLGAKTVEAMETAGGILYRVYNEGLGVLWDMIYEKLTDLKDIVWDAIKSFIQTKVIEAAIVFVLSLLNPIGAFVKVCMAIYDFLMMLVRFKDRILELLDSILGAVIDIASGSIGGAANKIENAFAKSVSVIIGFLAALLHLNDIAAKVRDIVNRIRTKVDKGIDWVIQKGAALVKKIGGVFKPTPKEKGKEEYGPEKQVKINEGIATMHSEQEKYMKDGKISIEDAETVAHTVKKRHAVFSSFTAIEAGDTVEFVYTASARTVAGSVPRSKRRCFESGKKAPNIGNISKHGKQGSSLRKGEKLLWLESEHVLPFATGKTLWQALALYLPERGWSEDNQQTTIMIYYKAARIKTPADNIVSGQFKRALRSLNISEQFNIQRVRYQAGDRSALSEGSNILQSVLAPFKEAKQTAISRTNKAIKDEHGFVERGCSKTNGERRGETSPLPSSSDVSEAADQQYDDVLRLVTKELLSVEKMRQRMEARGLSKY</sequence>
<keyword evidence="1" id="KW-0175">Coiled coil</keyword>
<evidence type="ECO:0000313" key="5">
    <source>
        <dbReference type="Proteomes" id="UP000812270"/>
    </source>
</evidence>
<evidence type="ECO:0000259" key="3">
    <source>
        <dbReference type="Pfam" id="PF13699"/>
    </source>
</evidence>
<feature type="compositionally biased region" description="Basic and acidic residues" evidence="2">
    <location>
        <begin position="92"/>
        <end position="106"/>
    </location>
</feature>
<keyword evidence="5" id="KW-1185">Reference proteome</keyword>
<feature type="region of interest" description="Disordered" evidence="2">
    <location>
        <begin position="457"/>
        <end position="504"/>
    </location>
</feature>
<feature type="region of interest" description="Disordered" evidence="2">
    <location>
        <begin position="377"/>
        <end position="445"/>
    </location>
</feature>
<evidence type="ECO:0000256" key="2">
    <source>
        <dbReference type="SAM" id="MobiDB-lite"/>
    </source>
</evidence>
<accession>A0A9E2SGT4</accession>
<evidence type="ECO:0000313" key="4">
    <source>
        <dbReference type="EMBL" id="MBV4360535.1"/>
    </source>
</evidence>
<protein>
    <submittedName>
        <fullName evidence="4">DUF4157 domain-containing protein</fullName>
    </submittedName>
</protein>
<feature type="compositionally biased region" description="Basic and acidic residues" evidence="2">
    <location>
        <begin position="487"/>
        <end position="504"/>
    </location>
</feature>
<name>A0A9E2SGT4_9BACT</name>